<feature type="domain" description="DUF397" evidence="1">
    <location>
        <begin position="10"/>
        <end position="62"/>
    </location>
</feature>
<dbReference type="KEGG" id="kal:KALB_6996"/>
<sequence>MSGSPLSALSWRKSSLSGPRDVCCVEIAFTGAATAVRDSKNPDSDALFFDERVWNRFLLAAKTGEFGPN</sequence>
<evidence type="ECO:0000259" key="1">
    <source>
        <dbReference type="Pfam" id="PF04149"/>
    </source>
</evidence>
<dbReference type="HOGENOM" id="CLU_131550_2_0_11"/>
<dbReference type="STRING" id="1449976.KALB_6996"/>
<dbReference type="InterPro" id="IPR007278">
    <property type="entry name" value="DUF397"/>
</dbReference>
<dbReference type="Pfam" id="PF04149">
    <property type="entry name" value="DUF397"/>
    <property type="match status" value="1"/>
</dbReference>
<keyword evidence="3" id="KW-1185">Reference proteome</keyword>
<dbReference type="Proteomes" id="UP000019225">
    <property type="component" value="Chromosome"/>
</dbReference>
<accession>W5WGN0</accession>
<reference evidence="2 3" key="1">
    <citation type="journal article" date="2014" name="BMC Genomics">
        <title>Complete genome sequence of producer of the glycopeptide antibiotic Aculeximycin Kutzneria albida DSM 43870T, a representative of minor genus of Pseudonocardiaceae.</title>
        <authorList>
            <person name="Rebets Y."/>
            <person name="Tokovenko B."/>
            <person name="Lushchyk I."/>
            <person name="Ruckert C."/>
            <person name="Zaburannyi N."/>
            <person name="Bechthold A."/>
            <person name="Kalinowski J."/>
            <person name="Luzhetskyy A."/>
        </authorList>
    </citation>
    <scope>NUCLEOTIDE SEQUENCE [LARGE SCALE GENOMIC DNA]</scope>
    <source>
        <strain evidence="2">DSM 43870</strain>
    </source>
</reference>
<name>W5WGN0_9PSEU</name>
<gene>
    <name evidence="2" type="ORF">KALB_6996</name>
</gene>
<proteinExistence type="predicted"/>
<dbReference type="EMBL" id="CP007155">
    <property type="protein sequence ID" value="AHI00354.1"/>
    <property type="molecule type" value="Genomic_DNA"/>
</dbReference>
<evidence type="ECO:0000313" key="3">
    <source>
        <dbReference type="Proteomes" id="UP000019225"/>
    </source>
</evidence>
<protein>
    <recommendedName>
        <fullName evidence="1">DUF397 domain-containing protein</fullName>
    </recommendedName>
</protein>
<evidence type="ECO:0000313" key="2">
    <source>
        <dbReference type="EMBL" id="AHI00354.1"/>
    </source>
</evidence>
<organism evidence="2 3">
    <name type="scientific">Kutzneria albida DSM 43870</name>
    <dbReference type="NCBI Taxonomy" id="1449976"/>
    <lineage>
        <taxon>Bacteria</taxon>
        <taxon>Bacillati</taxon>
        <taxon>Actinomycetota</taxon>
        <taxon>Actinomycetes</taxon>
        <taxon>Pseudonocardiales</taxon>
        <taxon>Pseudonocardiaceae</taxon>
        <taxon>Kutzneria</taxon>
    </lineage>
</organism>
<dbReference type="AlphaFoldDB" id="W5WGN0"/>